<dbReference type="SUPFAM" id="SSF54427">
    <property type="entry name" value="NTF2-like"/>
    <property type="match status" value="1"/>
</dbReference>
<protein>
    <submittedName>
        <fullName evidence="9">Sigma-70 family RNA polymerase sigma factor</fullName>
    </submittedName>
</protein>
<dbReference type="GO" id="GO:0003677">
    <property type="term" value="F:DNA binding"/>
    <property type="evidence" value="ECO:0007669"/>
    <property type="project" value="UniProtKB-KW"/>
</dbReference>
<evidence type="ECO:0000256" key="4">
    <source>
        <dbReference type="ARBA" id="ARBA00023082"/>
    </source>
</evidence>
<comment type="similarity">
    <text evidence="1">Belongs to the sigma-70 factor family. ECF subfamily.</text>
</comment>
<dbReference type="PANTHER" id="PTHR43133:SF8">
    <property type="entry name" value="RNA POLYMERASE SIGMA FACTOR HI_1459-RELATED"/>
    <property type="match status" value="1"/>
</dbReference>
<dbReference type="Pfam" id="PF08281">
    <property type="entry name" value="Sigma70_r4_2"/>
    <property type="match status" value="1"/>
</dbReference>
<dbReference type="InterPro" id="IPR013324">
    <property type="entry name" value="RNA_pol_sigma_r3/r4-like"/>
</dbReference>
<dbReference type="SUPFAM" id="SSF88659">
    <property type="entry name" value="Sigma3 and sigma4 domains of RNA polymerase sigma factors"/>
    <property type="match status" value="1"/>
</dbReference>
<proteinExistence type="inferred from homology"/>
<name>A0A973W8W4_9BRAD</name>
<dbReference type="Proteomes" id="UP001432046">
    <property type="component" value="Chromosome"/>
</dbReference>
<dbReference type="InterPro" id="IPR014284">
    <property type="entry name" value="RNA_pol_sigma-70_dom"/>
</dbReference>
<reference evidence="10" key="2">
    <citation type="journal article" date="2021" name="Int. J. Syst. Evol. Microbiol.">
        <title>Bradyrhizobium septentrionale sp. nov. (sv. septentrionale) and Bradyrhizobium quebecense sp. nov. (sv. septentrionale) associated with legumes native to Canada possess rearranged symbiosis genes and numerous insertion sequences.</title>
        <authorList>
            <person name="Bromfield E.S.P."/>
            <person name="Cloutier S."/>
        </authorList>
    </citation>
    <scope>NUCLEOTIDE SEQUENCE</scope>
    <source>
        <strain evidence="10">5S5</strain>
    </source>
</reference>
<dbReference type="Pfam" id="PF04542">
    <property type="entry name" value="Sigma70_r2"/>
    <property type="match status" value="1"/>
</dbReference>
<evidence type="ECO:0000256" key="1">
    <source>
        <dbReference type="ARBA" id="ARBA00010641"/>
    </source>
</evidence>
<comment type="subunit">
    <text evidence="2">Interacts transiently with the RNA polymerase catalytic core formed by RpoA, RpoB, RpoC and RpoZ (2 alpha, 1 beta, 1 beta' and 1 omega subunit) to form the RNA polymerase holoenzyme that can initiate transcription.</text>
</comment>
<evidence type="ECO:0000259" key="7">
    <source>
        <dbReference type="Pfam" id="PF04542"/>
    </source>
</evidence>
<dbReference type="InterPro" id="IPR013325">
    <property type="entry name" value="RNA_pol_sigma_r2"/>
</dbReference>
<evidence type="ECO:0000256" key="2">
    <source>
        <dbReference type="ARBA" id="ARBA00011344"/>
    </source>
</evidence>
<sequence>MTSPPQAPAVTEVDALLAAMRPRLHRYCARMVGSVIDGEDVLQDALIKAVEAFASAAPIQNVEAWLFRVAHNTALDFLRRRNRQDALHSSEEVDMMAGELDDVSRREIAAASLRTFMRLPVAQRSSVILMDVLGCSLQEVCGIMDFSLPAVKAALHRGRTQLREFAREPDDAPRPGLSPADRNRLNAYVGRFNARDFDAIRAMIADDVRLELVNRTRLNGKAEVSRYFGNYSKIHDWHLVTGQVEGRPAILVFDPDAKGAPPRSFMLLDWSADKVATIRDFRHAAYAIDGAEWAVDGG</sequence>
<keyword evidence="3" id="KW-0805">Transcription regulation</keyword>
<dbReference type="EMBL" id="JAAOLE020000001">
    <property type="protein sequence ID" value="NVI49434.1"/>
    <property type="molecule type" value="Genomic_DNA"/>
</dbReference>
<dbReference type="Gene3D" id="1.10.1740.10">
    <property type="match status" value="1"/>
</dbReference>
<feature type="domain" description="RNA polymerase sigma-70 region 2" evidence="7">
    <location>
        <begin position="18"/>
        <end position="83"/>
    </location>
</feature>
<dbReference type="GO" id="GO:0016987">
    <property type="term" value="F:sigma factor activity"/>
    <property type="evidence" value="ECO:0007669"/>
    <property type="project" value="UniProtKB-KW"/>
</dbReference>
<reference evidence="9" key="1">
    <citation type="submission" date="2020-06" db="EMBL/GenBank/DDBJ databases">
        <title>Whole Genome Sequence of Bradyrhizobium sp. Strain 1S1.</title>
        <authorList>
            <person name="Bromfield E.S.P."/>
            <person name="Cloutier S."/>
        </authorList>
    </citation>
    <scope>NUCLEOTIDE SEQUENCE [LARGE SCALE GENOMIC DNA]</scope>
    <source>
        <strain evidence="9">1S1</strain>
    </source>
</reference>
<dbReference type="Gene3D" id="3.10.450.50">
    <property type="match status" value="1"/>
</dbReference>
<evidence type="ECO:0000313" key="9">
    <source>
        <dbReference type="EMBL" id="NVI49434.1"/>
    </source>
</evidence>
<reference evidence="10" key="3">
    <citation type="submission" date="2024-03" db="EMBL/GenBank/DDBJ databases">
        <authorList>
            <person name="Bromfield E.S.P."/>
            <person name="Cloutier S."/>
        </authorList>
    </citation>
    <scope>NUCLEOTIDE SEQUENCE</scope>
    <source>
        <strain evidence="10">5S5</strain>
    </source>
</reference>
<dbReference type="InterPro" id="IPR039425">
    <property type="entry name" value="RNA_pol_sigma-70-like"/>
</dbReference>
<feature type="domain" description="RNA polymerase sigma factor 70 region 4 type 2" evidence="8">
    <location>
        <begin position="117"/>
        <end position="162"/>
    </location>
</feature>
<gene>
    <name evidence="9" type="ORF">HAP48_042675</name>
    <name evidence="10" type="ORF">WDK88_03370</name>
</gene>
<dbReference type="InterPro" id="IPR032710">
    <property type="entry name" value="NTF2-like_dom_sf"/>
</dbReference>
<keyword evidence="4" id="KW-0731">Sigma factor</keyword>
<keyword evidence="5" id="KW-0238">DNA-binding</keyword>
<dbReference type="SUPFAM" id="SSF88946">
    <property type="entry name" value="Sigma2 domain of RNA polymerase sigma factors"/>
    <property type="match status" value="1"/>
</dbReference>
<evidence type="ECO:0000259" key="8">
    <source>
        <dbReference type="Pfam" id="PF08281"/>
    </source>
</evidence>
<keyword evidence="6" id="KW-0804">Transcription</keyword>
<dbReference type="GO" id="GO:0006352">
    <property type="term" value="P:DNA-templated transcription initiation"/>
    <property type="evidence" value="ECO:0007669"/>
    <property type="project" value="InterPro"/>
</dbReference>
<organism evidence="9">
    <name type="scientific">Bradyrhizobium septentrionale</name>
    <dbReference type="NCBI Taxonomy" id="1404411"/>
    <lineage>
        <taxon>Bacteria</taxon>
        <taxon>Pseudomonadati</taxon>
        <taxon>Pseudomonadota</taxon>
        <taxon>Alphaproteobacteria</taxon>
        <taxon>Hyphomicrobiales</taxon>
        <taxon>Nitrobacteraceae</taxon>
        <taxon>Bradyrhizobium</taxon>
    </lineage>
</organism>
<evidence type="ECO:0000313" key="11">
    <source>
        <dbReference type="Proteomes" id="UP001432046"/>
    </source>
</evidence>
<evidence type="ECO:0000256" key="6">
    <source>
        <dbReference type="ARBA" id="ARBA00023163"/>
    </source>
</evidence>
<accession>A0A973W8W4</accession>
<dbReference type="NCBIfam" id="TIGR02937">
    <property type="entry name" value="sigma70-ECF"/>
    <property type="match status" value="1"/>
</dbReference>
<dbReference type="AlphaFoldDB" id="A0A973W8W4"/>
<keyword evidence="11" id="KW-1185">Reference proteome</keyword>
<evidence type="ECO:0000256" key="3">
    <source>
        <dbReference type="ARBA" id="ARBA00023015"/>
    </source>
</evidence>
<evidence type="ECO:0000256" key="5">
    <source>
        <dbReference type="ARBA" id="ARBA00023125"/>
    </source>
</evidence>
<dbReference type="RefSeq" id="WP_166213622.1">
    <property type="nucleotide sequence ID" value="NZ_CP088285.1"/>
</dbReference>
<evidence type="ECO:0000313" key="10">
    <source>
        <dbReference type="EMBL" id="WXC80707.1"/>
    </source>
</evidence>
<dbReference type="EMBL" id="CP147711">
    <property type="protein sequence ID" value="WXC80707.1"/>
    <property type="molecule type" value="Genomic_DNA"/>
</dbReference>
<dbReference type="InterPro" id="IPR013249">
    <property type="entry name" value="RNA_pol_sigma70_r4_t2"/>
</dbReference>
<dbReference type="InterPro" id="IPR007627">
    <property type="entry name" value="RNA_pol_sigma70_r2"/>
</dbReference>
<dbReference type="Gene3D" id="1.10.10.10">
    <property type="entry name" value="Winged helix-like DNA-binding domain superfamily/Winged helix DNA-binding domain"/>
    <property type="match status" value="1"/>
</dbReference>
<dbReference type="InterPro" id="IPR036388">
    <property type="entry name" value="WH-like_DNA-bd_sf"/>
</dbReference>
<dbReference type="PANTHER" id="PTHR43133">
    <property type="entry name" value="RNA POLYMERASE ECF-TYPE SIGMA FACTO"/>
    <property type="match status" value="1"/>
</dbReference>